<feature type="domain" description="Glutamine amidotransferase type-2" evidence="11">
    <location>
        <begin position="2"/>
        <end position="220"/>
    </location>
</feature>
<dbReference type="InterPro" id="IPR001347">
    <property type="entry name" value="SIS_dom"/>
</dbReference>
<evidence type="ECO:0000259" key="12">
    <source>
        <dbReference type="PROSITE" id="PS51464"/>
    </source>
</evidence>
<evidence type="ECO:0000313" key="13">
    <source>
        <dbReference type="EMBL" id="SDJ40745.1"/>
    </source>
</evidence>
<dbReference type="GO" id="GO:0006002">
    <property type="term" value="P:fructose 6-phosphate metabolic process"/>
    <property type="evidence" value="ECO:0007669"/>
    <property type="project" value="TreeGrafter"/>
</dbReference>
<dbReference type="PANTHER" id="PTHR10937">
    <property type="entry name" value="GLUCOSAMINE--FRUCTOSE-6-PHOSPHATE AMINOTRANSFERASE, ISOMERIZING"/>
    <property type="match status" value="1"/>
</dbReference>
<dbReference type="AlphaFoldDB" id="A0A1G8TIK2"/>
<proteinExistence type="inferred from homology"/>
<feature type="active site" description="For Fru-6P isomerization activity" evidence="10">
    <location>
        <position position="610"/>
    </location>
</feature>
<dbReference type="STRING" id="1128970.SAMN04487935_0975"/>
<dbReference type="SUPFAM" id="SSF56235">
    <property type="entry name" value="N-terminal nucleophile aminohydrolases (Ntn hydrolases)"/>
    <property type="match status" value="1"/>
</dbReference>
<comment type="subunit">
    <text evidence="10">Homodimer.</text>
</comment>
<comment type="catalytic activity">
    <reaction evidence="1 10">
        <text>D-fructose 6-phosphate + L-glutamine = D-glucosamine 6-phosphate + L-glutamate</text>
        <dbReference type="Rhea" id="RHEA:13237"/>
        <dbReference type="ChEBI" id="CHEBI:29985"/>
        <dbReference type="ChEBI" id="CHEBI:58359"/>
        <dbReference type="ChEBI" id="CHEBI:58725"/>
        <dbReference type="ChEBI" id="CHEBI:61527"/>
        <dbReference type="EC" id="2.6.1.16"/>
    </reaction>
</comment>
<evidence type="ECO:0000256" key="6">
    <source>
        <dbReference type="ARBA" id="ARBA00022576"/>
    </source>
</evidence>
<evidence type="ECO:0000256" key="2">
    <source>
        <dbReference type="ARBA" id="ARBA00004496"/>
    </source>
</evidence>
<dbReference type="GO" id="GO:0006487">
    <property type="term" value="P:protein N-linked glycosylation"/>
    <property type="evidence" value="ECO:0007669"/>
    <property type="project" value="TreeGrafter"/>
</dbReference>
<dbReference type="InterPro" id="IPR047084">
    <property type="entry name" value="GFAT_N"/>
</dbReference>
<dbReference type="PROSITE" id="PS51278">
    <property type="entry name" value="GATASE_TYPE_2"/>
    <property type="match status" value="1"/>
</dbReference>
<dbReference type="GO" id="GO:0005829">
    <property type="term" value="C:cytosol"/>
    <property type="evidence" value="ECO:0007669"/>
    <property type="project" value="TreeGrafter"/>
</dbReference>
<evidence type="ECO:0000256" key="7">
    <source>
        <dbReference type="ARBA" id="ARBA00022679"/>
    </source>
</evidence>
<dbReference type="GO" id="GO:0005975">
    <property type="term" value="P:carbohydrate metabolic process"/>
    <property type="evidence" value="ECO:0007669"/>
    <property type="project" value="UniProtKB-UniRule"/>
</dbReference>
<dbReference type="FunFam" id="3.60.20.10:FF:000006">
    <property type="entry name" value="Glutamine--fructose-6-phosphate aminotransferase [isomerizing]"/>
    <property type="match status" value="1"/>
</dbReference>
<gene>
    <name evidence="10" type="primary">glmS</name>
    <name evidence="13" type="ORF">SAMN04487935_0975</name>
</gene>
<dbReference type="Proteomes" id="UP000199580">
    <property type="component" value="Unassembled WGS sequence"/>
</dbReference>
<accession>A0A1G8TIK2</accession>
<dbReference type="InterPro" id="IPR035490">
    <property type="entry name" value="GlmS/FrlB_SIS"/>
</dbReference>
<evidence type="ECO:0000256" key="4">
    <source>
        <dbReference type="ARBA" id="ARBA00016090"/>
    </source>
</evidence>
<dbReference type="EC" id="2.6.1.16" evidence="3 10"/>
<keyword evidence="5 10" id="KW-0963">Cytoplasm</keyword>
<dbReference type="HAMAP" id="MF_00164">
    <property type="entry name" value="GlmS"/>
    <property type="match status" value="1"/>
</dbReference>
<sequence>MCGIVGYIGFREAYPIVIKGLKRLEYRGYDSAGVMLFDGNDLKVSKTKGKVSDLEEKSKEISQSGTIGMGHTRWATHGVPNDINSHPHLSNSENLAIIHNGIIENYEPLKKELIKRGYVFKSDTDTEVLVNLIEEVKKKENLKLGKAVQVALNQVIGAYAICVFDKQKPDEIVVARLGSPLAIGVGKDEFFIASDASPFIEYTSNAIYLEDEEMAIVRLHKPLKIRKIKDDTIVDPYIQELQMNLEQIEKGGYDHFMLKEIYEQPNVIKDTYRGRLLANEGIIKMAGIEDNLEKFLNADRILIVACGTSWHAGLVAEYIIEEFTRIPVEVEYASEFRYRNPIINKNDIVIAISQSGETADTLAAIKLAKENGAFVFGVCNVVGSSISRETHAGAYTHAGPEIGVASTKAFTTQITVLTMIALRLAKAKGTLSNSDFHRHLQELEIIPEKVQEALEMTNEVAKTIAAKFKDSQNCLYLGRGYNFPVALEGALKLKEISYIHAEGYPAAEMKHGPIALIDEQMPVVVIAPKQGHYDKVVSNIQEIKSRSGKIIAIVTKGDTQVRDLADYVIEIPDTSDALSPLLTTIPLQLLSYHIAVMRDCNVDQPRNLAKSVTVE</sequence>
<keyword evidence="6 10" id="KW-0032">Aminotransferase</keyword>
<organism evidence="13 14">
    <name type="scientific">Flavobacterium noncentrifugens</name>
    <dbReference type="NCBI Taxonomy" id="1128970"/>
    <lineage>
        <taxon>Bacteria</taxon>
        <taxon>Pseudomonadati</taxon>
        <taxon>Bacteroidota</taxon>
        <taxon>Flavobacteriia</taxon>
        <taxon>Flavobacteriales</taxon>
        <taxon>Flavobacteriaceae</taxon>
        <taxon>Flavobacterium</taxon>
    </lineage>
</organism>
<dbReference type="InterPro" id="IPR017932">
    <property type="entry name" value="GATase_2_dom"/>
</dbReference>
<keyword evidence="8" id="KW-0677">Repeat</keyword>
<dbReference type="CDD" id="cd00714">
    <property type="entry name" value="GFAT"/>
    <property type="match status" value="1"/>
</dbReference>
<evidence type="ECO:0000313" key="14">
    <source>
        <dbReference type="Proteomes" id="UP000199580"/>
    </source>
</evidence>
<dbReference type="Gene3D" id="3.40.50.10490">
    <property type="entry name" value="Glucose-6-phosphate isomerase like protein, domain 1"/>
    <property type="match status" value="2"/>
</dbReference>
<dbReference type="CDD" id="cd05008">
    <property type="entry name" value="SIS_GlmS_GlmD_1"/>
    <property type="match status" value="1"/>
</dbReference>
<dbReference type="Pfam" id="PF13522">
    <property type="entry name" value="GATase_6"/>
    <property type="match status" value="1"/>
</dbReference>
<keyword evidence="7 10" id="KW-0808">Transferase</keyword>
<feature type="initiator methionine" description="Removed" evidence="10">
    <location>
        <position position="1"/>
    </location>
</feature>
<feature type="domain" description="SIS" evidence="12">
    <location>
        <begin position="464"/>
        <end position="605"/>
    </location>
</feature>
<dbReference type="FunFam" id="3.40.50.10490:FF:000001">
    <property type="entry name" value="Glutamine--fructose-6-phosphate aminotransferase [isomerizing]"/>
    <property type="match status" value="1"/>
</dbReference>
<evidence type="ECO:0000256" key="9">
    <source>
        <dbReference type="ARBA" id="ARBA00022962"/>
    </source>
</evidence>
<dbReference type="InterPro" id="IPR035466">
    <property type="entry name" value="GlmS/AgaS_SIS"/>
</dbReference>
<dbReference type="EMBL" id="FNEZ01000001">
    <property type="protein sequence ID" value="SDJ40745.1"/>
    <property type="molecule type" value="Genomic_DNA"/>
</dbReference>
<dbReference type="InterPro" id="IPR046348">
    <property type="entry name" value="SIS_dom_sf"/>
</dbReference>
<evidence type="ECO:0000256" key="1">
    <source>
        <dbReference type="ARBA" id="ARBA00001031"/>
    </source>
</evidence>
<dbReference type="Gene3D" id="3.60.20.10">
    <property type="entry name" value="Glutamine Phosphoribosylpyrophosphate, subunit 1, domain 1"/>
    <property type="match status" value="1"/>
</dbReference>
<evidence type="ECO:0000256" key="10">
    <source>
        <dbReference type="HAMAP-Rule" id="MF_00164"/>
    </source>
</evidence>
<dbReference type="InterPro" id="IPR029055">
    <property type="entry name" value="Ntn_hydrolases_N"/>
</dbReference>
<dbReference type="InterPro" id="IPR005855">
    <property type="entry name" value="GFAT"/>
</dbReference>
<comment type="subcellular location">
    <subcellularLocation>
        <location evidence="2 10">Cytoplasm</location>
    </subcellularLocation>
</comment>
<feature type="domain" description="SIS" evidence="12">
    <location>
        <begin position="291"/>
        <end position="430"/>
    </location>
</feature>
<feature type="active site" description="Nucleophile; for GATase activity" evidence="10">
    <location>
        <position position="2"/>
    </location>
</feature>
<dbReference type="OrthoDB" id="106547at2"/>
<evidence type="ECO:0000256" key="8">
    <source>
        <dbReference type="ARBA" id="ARBA00022737"/>
    </source>
</evidence>
<dbReference type="GO" id="GO:0004360">
    <property type="term" value="F:glutamine-fructose-6-phosphate transaminase (isomerizing) activity"/>
    <property type="evidence" value="ECO:0007669"/>
    <property type="project" value="UniProtKB-UniRule"/>
</dbReference>
<dbReference type="SUPFAM" id="SSF53697">
    <property type="entry name" value="SIS domain"/>
    <property type="match status" value="1"/>
</dbReference>
<dbReference type="RefSeq" id="WP_091392277.1">
    <property type="nucleotide sequence ID" value="NZ_BKAI01000002.1"/>
</dbReference>
<protein>
    <recommendedName>
        <fullName evidence="4 10">Glutamine--fructose-6-phosphate aminotransferase [isomerizing]</fullName>
        <ecNumber evidence="3 10">2.6.1.16</ecNumber>
    </recommendedName>
    <alternativeName>
        <fullName evidence="10">D-fructose-6-phosphate amidotransferase</fullName>
    </alternativeName>
    <alternativeName>
        <fullName evidence="10">GFAT</fullName>
    </alternativeName>
    <alternativeName>
        <fullName evidence="10">Glucosamine-6-phosphate synthase</fullName>
    </alternativeName>
    <alternativeName>
        <fullName evidence="10">Hexosephosphate aminotransferase</fullName>
    </alternativeName>
    <alternativeName>
        <fullName evidence="10">L-glutamine--D-fructose-6-phosphate amidotransferase</fullName>
    </alternativeName>
</protein>
<dbReference type="NCBIfam" id="NF001484">
    <property type="entry name" value="PRK00331.1"/>
    <property type="match status" value="1"/>
</dbReference>
<dbReference type="PROSITE" id="PS51464">
    <property type="entry name" value="SIS"/>
    <property type="match status" value="2"/>
</dbReference>
<evidence type="ECO:0000256" key="5">
    <source>
        <dbReference type="ARBA" id="ARBA00022490"/>
    </source>
</evidence>
<reference evidence="13 14" key="1">
    <citation type="submission" date="2016-10" db="EMBL/GenBank/DDBJ databases">
        <authorList>
            <person name="de Groot N.N."/>
        </authorList>
    </citation>
    <scope>NUCLEOTIDE SEQUENCE [LARGE SCALE GENOMIC DNA]</scope>
    <source>
        <strain evidence="13 14">CGMCC 1.10076</strain>
    </source>
</reference>
<evidence type="ECO:0000256" key="3">
    <source>
        <dbReference type="ARBA" id="ARBA00012916"/>
    </source>
</evidence>
<dbReference type="GO" id="GO:0097367">
    <property type="term" value="F:carbohydrate derivative binding"/>
    <property type="evidence" value="ECO:0007669"/>
    <property type="project" value="InterPro"/>
</dbReference>
<dbReference type="NCBIfam" id="TIGR01135">
    <property type="entry name" value="glmS"/>
    <property type="match status" value="1"/>
</dbReference>
<name>A0A1G8TIK2_9FLAO</name>
<evidence type="ECO:0000259" key="11">
    <source>
        <dbReference type="PROSITE" id="PS51278"/>
    </source>
</evidence>
<keyword evidence="14" id="KW-1185">Reference proteome</keyword>
<dbReference type="GO" id="GO:0006047">
    <property type="term" value="P:UDP-N-acetylglucosamine metabolic process"/>
    <property type="evidence" value="ECO:0007669"/>
    <property type="project" value="TreeGrafter"/>
</dbReference>
<keyword evidence="9" id="KW-0315">Glutamine amidotransferase</keyword>
<dbReference type="CDD" id="cd05009">
    <property type="entry name" value="SIS_GlmS_GlmD_2"/>
    <property type="match status" value="1"/>
</dbReference>
<dbReference type="PANTHER" id="PTHR10937:SF0">
    <property type="entry name" value="GLUTAMINE--FRUCTOSE-6-PHOSPHATE TRANSAMINASE (ISOMERIZING)"/>
    <property type="match status" value="1"/>
</dbReference>
<comment type="function">
    <text evidence="10">Catalyzes the first step in hexosamine metabolism, converting fructose-6P into glucosamine-6P using glutamine as a nitrogen source.</text>
</comment>
<dbReference type="Pfam" id="PF01380">
    <property type="entry name" value="SIS"/>
    <property type="match status" value="2"/>
</dbReference>